<proteinExistence type="predicted"/>
<organism evidence="2 3">
    <name type="scientific">Panicum virgatum</name>
    <name type="common">Blackwell switchgrass</name>
    <dbReference type="NCBI Taxonomy" id="38727"/>
    <lineage>
        <taxon>Eukaryota</taxon>
        <taxon>Viridiplantae</taxon>
        <taxon>Streptophyta</taxon>
        <taxon>Embryophyta</taxon>
        <taxon>Tracheophyta</taxon>
        <taxon>Spermatophyta</taxon>
        <taxon>Magnoliopsida</taxon>
        <taxon>Liliopsida</taxon>
        <taxon>Poales</taxon>
        <taxon>Poaceae</taxon>
        <taxon>PACMAD clade</taxon>
        <taxon>Panicoideae</taxon>
        <taxon>Panicodae</taxon>
        <taxon>Paniceae</taxon>
        <taxon>Panicinae</taxon>
        <taxon>Panicum</taxon>
        <taxon>Panicum sect. Hiantes</taxon>
    </lineage>
</organism>
<dbReference type="AlphaFoldDB" id="A0A8T0PJG9"/>
<evidence type="ECO:0000313" key="3">
    <source>
        <dbReference type="Proteomes" id="UP000823388"/>
    </source>
</evidence>
<feature type="compositionally biased region" description="Low complexity" evidence="1">
    <location>
        <begin position="15"/>
        <end position="73"/>
    </location>
</feature>
<feature type="region of interest" description="Disordered" evidence="1">
    <location>
        <begin position="1"/>
        <end position="161"/>
    </location>
</feature>
<evidence type="ECO:0000313" key="2">
    <source>
        <dbReference type="EMBL" id="KAG2562341.1"/>
    </source>
</evidence>
<name>A0A8T0PJG9_PANVG</name>
<reference evidence="2" key="1">
    <citation type="submission" date="2020-05" db="EMBL/GenBank/DDBJ databases">
        <title>WGS assembly of Panicum virgatum.</title>
        <authorList>
            <person name="Lovell J.T."/>
            <person name="Jenkins J."/>
            <person name="Shu S."/>
            <person name="Juenger T.E."/>
            <person name="Schmutz J."/>
        </authorList>
    </citation>
    <scope>NUCLEOTIDE SEQUENCE</scope>
    <source>
        <strain evidence="2">AP13</strain>
    </source>
</reference>
<dbReference type="Proteomes" id="UP000823388">
    <property type="component" value="Chromosome 8K"/>
</dbReference>
<keyword evidence="3" id="KW-1185">Reference proteome</keyword>
<gene>
    <name evidence="2" type="ORF">PVAP13_8KG256401</name>
</gene>
<sequence>MLTSTPRRLTSAQLAGPGRAEAGPARWSAQRVGAGRSAARRVPAAYRAAEQSSGAEEGATEGGAAQEAAASTGGREGGGSEATARRGDVSEAMARRGGDGAARIRPESTARGRVGGGVGARRGRCATDLVGDMEGPTRRGRAGCSAEGPARERTAAAAVMDVNVRERKKGGWKQPSPGSPLYATQFSTGPWLRSVLNWR</sequence>
<comment type="caution">
    <text evidence="2">The sequence shown here is derived from an EMBL/GenBank/DDBJ whole genome shotgun (WGS) entry which is preliminary data.</text>
</comment>
<feature type="compositionally biased region" description="Polar residues" evidence="1">
    <location>
        <begin position="1"/>
        <end position="13"/>
    </location>
</feature>
<dbReference type="EMBL" id="CM029051">
    <property type="protein sequence ID" value="KAG2562341.1"/>
    <property type="molecule type" value="Genomic_DNA"/>
</dbReference>
<accession>A0A8T0PJG9</accession>
<evidence type="ECO:0000256" key="1">
    <source>
        <dbReference type="SAM" id="MobiDB-lite"/>
    </source>
</evidence>
<feature type="compositionally biased region" description="Basic and acidic residues" evidence="1">
    <location>
        <begin position="83"/>
        <end position="110"/>
    </location>
</feature>
<protein>
    <submittedName>
        <fullName evidence="2">Uncharacterized protein</fullName>
    </submittedName>
</protein>